<dbReference type="SUPFAM" id="SSF81923">
    <property type="entry name" value="Double Clp-N motif"/>
    <property type="match status" value="1"/>
</dbReference>
<name>A0ABV9TWK4_9ACTN</name>
<feature type="domain" description="Clp R" evidence="2">
    <location>
        <begin position="93"/>
        <end position="231"/>
    </location>
</feature>
<reference evidence="4" key="1">
    <citation type="journal article" date="2019" name="Int. J. Syst. Evol. Microbiol.">
        <title>The Global Catalogue of Microorganisms (GCM) 10K type strain sequencing project: providing services to taxonomists for standard genome sequencing and annotation.</title>
        <authorList>
            <consortium name="The Broad Institute Genomics Platform"/>
            <consortium name="The Broad Institute Genome Sequencing Center for Infectious Disease"/>
            <person name="Wu L."/>
            <person name="Ma J."/>
        </authorList>
    </citation>
    <scope>NUCLEOTIDE SEQUENCE [LARGE SCALE GENOMIC DNA]</scope>
    <source>
        <strain evidence="4">KLKA75</strain>
    </source>
</reference>
<comment type="caution">
    <text evidence="3">The sequence shown here is derived from an EMBL/GenBank/DDBJ whole genome shotgun (WGS) entry which is preliminary data.</text>
</comment>
<dbReference type="PANTHER" id="PTHR47016">
    <property type="entry name" value="ATP-DEPENDENT CLP PROTEASE ATP-BINDING SUBUNIT CLPT1, CHLOROPLASTIC"/>
    <property type="match status" value="1"/>
</dbReference>
<dbReference type="EMBL" id="JBHSIT010000003">
    <property type="protein sequence ID" value="MFC4907843.1"/>
    <property type="molecule type" value="Genomic_DNA"/>
</dbReference>
<keyword evidence="1" id="KW-0677">Repeat</keyword>
<dbReference type="Pfam" id="PF02861">
    <property type="entry name" value="Clp_N"/>
    <property type="match status" value="1"/>
</dbReference>
<accession>A0ABV9TWK4</accession>
<dbReference type="InterPro" id="IPR004176">
    <property type="entry name" value="Clp_R_N"/>
</dbReference>
<dbReference type="PANTHER" id="PTHR47016:SF5">
    <property type="entry name" value="CLP DOMAIN SUPERFAMILY PROTEIN"/>
    <property type="match status" value="1"/>
</dbReference>
<dbReference type="PROSITE" id="PS51903">
    <property type="entry name" value="CLP_R"/>
    <property type="match status" value="1"/>
</dbReference>
<gene>
    <name evidence="3" type="ORF">ACFPCY_10960</name>
</gene>
<evidence type="ECO:0000259" key="2">
    <source>
        <dbReference type="PROSITE" id="PS51903"/>
    </source>
</evidence>
<evidence type="ECO:0000313" key="4">
    <source>
        <dbReference type="Proteomes" id="UP001595872"/>
    </source>
</evidence>
<proteinExistence type="predicted"/>
<dbReference type="Gene3D" id="1.10.1780.10">
    <property type="entry name" value="Clp, N-terminal domain"/>
    <property type="match status" value="1"/>
</dbReference>
<keyword evidence="4" id="KW-1185">Reference proteome</keyword>
<dbReference type="GO" id="GO:0008233">
    <property type="term" value="F:peptidase activity"/>
    <property type="evidence" value="ECO:0007669"/>
    <property type="project" value="UniProtKB-KW"/>
</dbReference>
<evidence type="ECO:0000256" key="1">
    <source>
        <dbReference type="PROSITE-ProRule" id="PRU01251"/>
    </source>
</evidence>
<dbReference type="Proteomes" id="UP001595872">
    <property type="component" value="Unassembled WGS sequence"/>
</dbReference>
<evidence type="ECO:0000313" key="3">
    <source>
        <dbReference type="EMBL" id="MFC4907843.1"/>
    </source>
</evidence>
<keyword evidence="3" id="KW-0645">Protease</keyword>
<organism evidence="3 4">
    <name type="scientific">Actinomadura gamaensis</name>
    <dbReference type="NCBI Taxonomy" id="1763541"/>
    <lineage>
        <taxon>Bacteria</taxon>
        <taxon>Bacillati</taxon>
        <taxon>Actinomycetota</taxon>
        <taxon>Actinomycetes</taxon>
        <taxon>Streptosporangiales</taxon>
        <taxon>Thermomonosporaceae</taxon>
        <taxon>Actinomadura</taxon>
    </lineage>
</organism>
<dbReference type="InterPro" id="IPR044217">
    <property type="entry name" value="CLPT1/2"/>
</dbReference>
<dbReference type="RefSeq" id="WP_378253967.1">
    <property type="nucleotide sequence ID" value="NZ_JBHSIT010000003.1"/>
</dbReference>
<keyword evidence="3" id="KW-0378">Hydrolase</keyword>
<protein>
    <submittedName>
        <fullName evidence="3">Clp protease N-terminal domain-containing protein</fullName>
    </submittedName>
</protein>
<dbReference type="GO" id="GO:0006508">
    <property type="term" value="P:proteolysis"/>
    <property type="evidence" value="ECO:0007669"/>
    <property type="project" value="UniProtKB-KW"/>
</dbReference>
<dbReference type="InterPro" id="IPR036628">
    <property type="entry name" value="Clp_N_dom_sf"/>
</dbReference>
<sequence length="241" mass="26007">MSELPVRLGDLIEYVNSQHPQGGPLDRLSDAVVVSEQIGEAADHLVGHFVDQARRSGASWTEIGRSMGVTKQAAQKRFVPKAGGGTTEASGPFSRFTKRAINSVLASQEAARSAGNDEIRLAHLVLGLLAEPEGLAVKAIEEQGVTVGEVREAAVRALPPRVDTPIPENIPYAQDAAKVLERSVREALRLGHNYIGTEHLLLAYFDEGSPLLDANLDKDEAEEWIKSVLEQFAKNKKDGNG</sequence>